<dbReference type="FunFam" id="3.90.226.10:FF:000026">
    <property type="entry name" value="3-hydroxyisobutyryl-CoA hydrolase, mitochondrial"/>
    <property type="match status" value="1"/>
</dbReference>
<dbReference type="InterPro" id="IPR029045">
    <property type="entry name" value="ClpP/crotonase-like_dom_sf"/>
</dbReference>
<dbReference type="NCBIfam" id="NF004127">
    <property type="entry name" value="PRK05617.1"/>
    <property type="match status" value="1"/>
</dbReference>
<feature type="domain" description="Enoyl-CoA hydratase/isomerase" evidence="12">
    <location>
        <begin position="42"/>
        <end position="364"/>
    </location>
</feature>
<evidence type="ECO:0000256" key="4">
    <source>
        <dbReference type="ARBA" id="ARBA00005254"/>
    </source>
</evidence>
<evidence type="ECO:0000256" key="10">
    <source>
        <dbReference type="ARBA" id="ARBA00024871"/>
    </source>
</evidence>
<dbReference type="GO" id="GO:0006574">
    <property type="term" value="P:L-valine catabolic process"/>
    <property type="evidence" value="ECO:0007669"/>
    <property type="project" value="UniProtKB-UniPathway"/>
</dbReference>
<comment type="subcellular location">
    <subcellularLocation>
        <location evidence="2">Mitochondrion</location>
    </subcellularLocation>
</comment>
<dbReference type="AlphaFoldDB" id="V5I815"/>
<comment type="catalytic activity">
    <reaction evidence="1">
        <text>3-hydroxy-2-methylpropanoyl-CoA + H2O = 3-hydroxy-2-methylpropanoate + CoA + H(+)</text>
        <dbReference type="Rhea" id="RHEA:20888"/>
        <dbReference type="ChEBI" id="CHEBI:11805"/>
        <dbReference type="ChEBI" id="CHEBI:15377"/>
        <dbReference type="ChEBI" id="CHEBI:15378"/>
        <dbReference type="ChEBI" id="CHEBI:57287"/>
        <dbReference type="ChEBI" id="CHEBI:57340"/>
        <dbReference type="EC" id="3.1.2.4"/>
    </reaction>
</comment>
<evidence type="ECO:0000313" key="13">
    <source>
        <dbReference type="EMBL" id="JAB62991.1"/>
    </source>
</evidence>
<evidence type="ECO:0000256" key="7">
    <source>
        <dbReference type="ARBA" id="ARBA00022456"/>
    </source>
</evidence>
<organism evidence="13">
    <name type="scientific">Anoplophora glabripennis</name>
    <name type="common">Asian longhorn beetle</name>
    <name type="synonym">Anoplophora nobilis</name>
    <dbReference type="NCBI Taxonomy" id="217634"/>
    <lineage>
        <taxon>Eukaryota</taxon>
        <taxon>Metazoa</taxon>
        <taxon>Ecdysozoa</taxon>
        <taxon>Arthropoda</taxon>
        <taxon>Hexapoda</taxon>
        <taxon>Insecta</taxon>
        <taxon>Pterygota</taxon>
        <taxon>Neoptera</taxon>
        <taxon>Endopterygota</taxon>
        <taxon>Coleoptera</taxon>
        <taxon>Polyphaga</taxon>
        <taxon>Cucujiformia</taxon>
        <taxon>Chrysomeloidea</taxon>
        <taxon>Cerambycidae</taxon>
        <taxon>Lamiinae</taxon>
        <taxon>Lamiini</taxon>
        <taxon>Anoplophora</taxon>
    </lineage>
</organism>
<evidence type="ECO:0000256" key="5">
    <source>
        <dbReference type="ARBA" id="ARBA00011915"/>
    </source>
</evidence>
<evidence type="ECO:0000259" key="12">
    <source>
        <dbReference type="Pfam" id="PF16113"/>
    </source>
</evidence>
<dbReference type="PANTHER" id="PTHR43176">
    <property type="entry name" value="3-HYDROXYISOBUTYRYL-COA HYDROLASE-RELATED"/>
    <property type="match status" value="1"/>
</dbReference>
<dbReference type="InterPro" id="IPR045004">
    <property type="entry name" value="ECH_dom"/>
</dbReference>
<dbReference type="EC" id="3.1.2.4" evidence="5"/>
<dbReference type="Gene3D" id="3.90.226.10">
    <property type="entry name" value="2-enoyl-CoA Hydratase, Chain A, domain 1"/>
    <property type="match status" value="1"/>
</dbReference>
<dbReference type="EMBL" id="GALX01005475">
    <property type="protein sequence ID" value="JAB62991.1"/>
    <property type="molecule type" value="Transcribed_RNA"/>
</dbReference>
<gene>
    <name evidence="13" type="primary">HIBCH</name>
</gene>
<dbReference type="UniPathway" id="UPA00362"/>
<evidence type="ECO:0000256" key="8">
    <source>
        <dbReference type="ARBA" id="ARBA00022801"/>
    </source>
</evidence>
<evidence type="ECO:0000256" key="11">
    <source>
        <dbReference type="ARBA" id="ARBA00031181"/>
    </source>
</evidence>
<keyword evidence="7" id="KW-0101">Branched-chain amino acid catabolism</keyword>
<dbReference type="SUPFAM" id="SSF52096">
    <property type="entry name" value="ClpP/crotonase"/>
    <property type="match status" value="1"/>
</dbReference>
<dbReference type="InterPro" id="IPR032259">
    <property type="entry name" value="HIBYL-CoA-H"/>
</dbReference>
<dbReference type="CDD" id="cd06558">
    <property type="entry name" value="crotonase-like"/>
    <property type="match status" value="1"/>
</dbReference>
<dbReference type="GO" id="GO:0005739">
    <property type="term" value="C:mitochondrion"/>
    <property type="evidence" value="ECO:0007669"/>
    <property type="project" value="UniProtKB-SubCell"/>
</dbReference>
<reference evidence="13" key="1">
    <citation type="submission" date="2013-07" db="EMBL/GenBank/DDBJ databases">
        <title>Midgut Transcriptome Profiling of Anoplphora glabripennis, a Lignocellulose Degrading, Wood-Boring Cerambycid.</title>
        <authorList>
            <person name="Scully E.D."/>
            <person name="Hoover K."/>
            <person name="Carlson J.E."/>
            <person name="Tien M."/>
            <person name="Geib S.M."/>
        </authorList>
    </citation>
    <scope>NUCLEOTIDE SEQUENCE</scope>
</reference>
<evidence type="ECO:0000256" key="9">
    <source>
        <dbReference type="ARBA" id="ARBA00023128"/>
    </source>
</evidence>
<name>V5I815_ANOGL</name>
<protein>
    <recommendedName>
        <fullName evidence="6">3-hydroxyisobutyryl-CoA hydrolase, mitochondrial</fullName>
        <ecNumber evidence="5">3.1.2.4</ecNumber>
    </recommendedName>
    <alternativeName>
        <fullName evidence="11">3-hydroxyisobutyryl-coenzyme A hydrolase</fullName>
    </alternativeName>
</protein>
<sequence length="377" mass="42065">MMTKKVVLTSKLGKKFSTIFNITRKMSSDQSDVIIQNVRDKGVIILNRPKALNALNISMVRKIYPVLKEWEDKKTLVIVKGAGEKAFCAGGDVKSVVEAAIKGDKSVGQTFFKEEYITNGLIGAYKIPYIAFIDGIVMGGGVGLSVHGKYRIATERSLFAMPEMQIGLFPDVGGSYFLPRLSGRLGLYLALTGHRLKGADVLKAGIATHLCESNKLNELEEALLNCSNEQDIITTLNNFSKPDNADFSLTSVMEKINQCFSANSIEEILVRLEKDGSIWAENTIKLLSKMSPTSLKITFKELELGQKLNLQDCLQMEYRLAYHCLEHKDFLEGVRALLIDKDQNPKWDPPSLSEVTQDIIEKHFADVPEEQELKNKL</sequence>
<evidence type="ECO:0000256" key="3">
    <source>
        <dbReference type="ARBA" id="ARBA00005109"/>
    </source>
</evidence>
<accession>V5I815</accession>
<dbReference type="Pfam" id="PF16113">
    <property type="entry name" value="ECH_2"/>
    <property type="match status" value="1"/>
</dbReference>
<comment type="function">
    <text evidence="10">Hydrolyzes 3-hydroxyisobutyryl-CoA (HIBYL-CoA), a saline catabolite. Has high activity toward isobutyryl-CoA. Could be an isobutyryl-CoA dehydrogenase that functions in valine catabolism. Also hydrolyzes 3-hydroxypropanoyl-CoA.</text>
</comment>
<proteinExistence type="inferred from homology"/>
<dbReference type="PANTHER" id="PTHR43176:SF3">
    <property type="entry name" value="3-HYDROXYISOBUTYRYL-COA HYDROLASE, MITOCHONDRIAL"/>
    <property type="match status" value="1"/>
</dbReference>
<keyword evidence="8 13" id="KW-0378">Hydrolase</keyword>
<comment type="pathway">
    <text evidence="3">Amino-acid degradation; L-valine degradation.</text>
</comment>
<evidence type="ECO:0000256" key="1">
    <source>
        <dbReference type="ARBA" id="ARBA00001709"/>
    </source>
</evidence>
<comment type="similarity">
    <text evidence="4">Belongs to the enoyl-CoA hydratase/isomerase family.</text>
</comment>
<keyword evidence="9" id="KW-0496">Mitochondrion</keyword>
<dbReference type="GO" id="GO:0003860">
    <property type="term" value="F:3-hydroxyisobutyryl-CoA hydrolase activity"/>
    <property type="evidence" value="ECO:0007669"/>
    <property type="project" value="UniProtKB-EC"/>
</dbReference>
<evidence type="ECO:0000256" key="6">
    <source>
        <dbReference type="ARBA" id="ARBA00016714"/>
    </source>
</evidence>
<evidence type="ECO:0000256" key="2">
    <source>
        <dbReference type="ARBA" id="ARBA00004173"/>
    </source>
</evidence>